<protein>
    <recommendedName>
        <fullName evidence="4">Transmembrane protein</fullName>
    </recommendedName>
</protein>
<keyword evidence="3" id="KW-1185">Reference proteome</keyword>
<name>A0AAD2D6Y6_EUPCR</name>
<accession>A0AAD2D6Y6</accession>
<gene>
    <name evidence="2" type="ORF">ECRASSUSDP1_LOCUS23253</name>
</gene>
<keyword evidence="1" id="KW-0812">Transmembrane</keyword>
<feature type="transmembrane region" description="Helical" evidence="1">
    <location>
        <begin position="120"/>
        <end position="153"/>
    </location>
</feature>
<evidence type="ECO:0008006" key="4">
    <source>
        <dbReference type="Google" id="ProtNLM"/>
    </source>
</evidence>
<feature type="transmembrane region" description="Helical" evidence="1">
    <location>
        <begin position="82"/>
        <end position="99"/>
    </location>
</feature>
<feature type="transmembrane region" description="Helical" evidence="1">
    <location>
        <begin position="49"/>
        <end position="70"/>
    </location>
</feature>
<sequence>MENHEGSKGTLAARTNKFMLLIDTLMFVTVLVLLLASKNKKCEANLGDFMLTYLIFKGIFCVFRAVIWVIDEKVSEVGTNCWTCYLILWIPAMGTYYVLQLVDFFRSDTKDCYDRVKVKWAGALIITIEGIICLCLILGLIVALGVWIAWLVIKTCKDNSNVKVEKKKQKPKKYHAQISAQSVISTPSQRNCIP</sequence>
<keyword evidence="1" id="KW-0472">Membrane</keyword>
<feature type="transmembrane region" description="Helical" evidence="1">
    <location>
        <begin position="18"/>
        <end position="37"/>
    </location>
</feature>
<evidence type="ECO:0000313" key="2">
    <source>
        <dbReference type="EMBL" id="CAI2381788.1"/>
    </source>
</evidence>
<comment type="caution">
    <text evidence="2">The sequence shown here is derived from an EMBL/GenBank/DDBJ whole genome shotgun (WGS) entry which is preliminary data.</text>
</comment>
<keyword evidence="1" id="KW-1133">Transmembrane helix</keyword>
<organism evidence="2 3">
    <name type="scientific">Euplotes crassus</name>
    <dbReference type="NCBI Taxonomy" id="5936"/>
    <lineage>
        <taxon>Eukaryota</taxon>
        <taxon>Sar</taxon>
        <taxon>Alveolata</taxon>
        <taxon>Ciliophora</taxon>
        <taxon>Intramacronucleata</taxon>
        <taxon>Spirotrichea</taxon>
        <taxon>Hypotrichia</taxon>
        <taxon>Euplotida</taxon>
        <taxon>Euplotidae</taxon>
        <taxon>Moneuplotes</taxon>
    </lineage>
</organism>
<reference evidence="2" key="1">
    <citation type="submission" date="2023-07" db="EMBL/GenBank/DDBJ databases">
        <authorList>
            <consortium name="AG Swart"/>
            <person name="Singh M."/>
            <person name="Singh A."/>
            <person name="Seah K."/>
            <person name="Emmerich C."/>
        </authorList>
    </citation>
    <scope>NUCLEOTIDE SEQUENCE</scope>
    <source>
        <strain evidence="2">DP1</strain>
    </source>
</reference>
<evidence type="ECO:0000313" key="3">
    <source>
        <dbReference type="Proteomes" id="UP001295684"/>
    </source>
</evidence>
<dbReference type="Proteomes" id="UP001295684">
    <property type="component" value="Unassembled WGS sequence"/>
</dbReference>
<dbReference type="AlphaFoldDB" id="A0AAD2D6Y6"/>
<dbReference type="EMBL" id="CAMPGE010023912">
    <property type="protein sequence ID" value="CAI2381788.1"/>
    <property type="molecule type" value="Genomic_DNA"/>
</dbReference>
<proteinExistence type="predicted"/>
<evidence type="ECO:0000256" key="1">
    <source>
        <dbReference type="SAM" id="Phobius"/>
    </source>
</evidence>